<protein>
    <submittedName>
        <fullName evidence="5">NAD(P)-binding protein</fullName>
    </submittedName>
</protein>
<comment type="similarity">
    <text evidence="1 4">Belongs to the short-chain dehydrogenases/reductases (SDR) family.</text>
</comment>
<sequence>MTRTVLITGCSDGGIGSALTKRFAASGFKVFATARSVSKMSALNAVPNITLLELNVRSVESMTAALKAVSVETGGRLDYLVNNAGVAYRTAALEAEDRIARELFDVNFWGIVDMCRIFGPPVIKAKGTIVNISSLSGIGVPMLWNSIYSASKAAVDAYSNTLRLELSPFDVRVVTVVPGAVETNMNSSHVLAPSTLPAGDSLFKPAEKHIAKANIPDRMSVDLFAEKVVADVLGGATGRVWRGAFTSCVWAIMTFCPRAVLDKLVTQNQGLELLGKK</sequence>
<keyword evidence="3" id="KW-0560">Oxidoreductase</keyword>
<dbReference type="GO" id="GO:0000140">
    <property type="term" value="F:acylglycerone-phosphate reductase (NADP+) activity"/>
    <property type="evidence" value="ECO:0007669"/>
    <property type="project" value="TreeGrafter"/>
</dbReference>
<evidence type="ECO:0000256" key="2">
    <source>
        <dbReference type="ARBA" id="ARBA00022857"/>
    </source>
</evidence>
<dbReference type="Gene3D" id="3.40.50.720">
    <property type="entry name" value="NAD(P)-binding Rossmann-like Domain"/>
    <property type="match status" value="1"/>
</dbReference>
<dbReference type="SUPFAM" id="SSF51735">
    <property type="entry name" value="NAD(P)-binding Rossmann-fold domains"/>
    <property type="match status" value="1"/>
</dbReference>
<keyword evidence="6" id="KW-1185">Reference proteome</keyword>
<evidence type="ECO:0000313" key="5">
    <source>
        <dbReference type="EMBL" id="KAJ9162184.1"/>
    </source>
</evidence>
<dbReference type="EMBL" id="JANBVN010000014">
    <property type="protein sequence ID" value="KAJ9162184.1"/>
    <property type="molecule type" value="Genomic_DNA"/>
</dbReference>
<dbReference type="InterPro" id="IPR036291">
    <property type="entry name" value="NAD(P)-bd_dom_sf"/>
</dbReference>
<evidence type="ECO:0000256" key="3">
    <source>
        <dbReference type="ARBA" id="ARBA00023002"/>
    </source>
</evidence>
<dbReference type="InterPro" id="IPR002347">
    <property type="entry name" value="SDR_fam"/>
</dbReference>
<dbReference type="PANTHER" id="PTHR44169">
    <property type="entry name" value="NADPH-DEPENDENT 1-ACYLDIHYDROXYACETONE PHOSPHATE REDUCTASE"/>
    <property type="match status" value="1"/>
</dbReference>
<keyword evidence="2" id="KW-0521">NADP</keyword>
<organism evidence="5 6">
    <name type="scientific">Coniochaeta hoffmannii</name>
    <dbReference type="NCBI Taxonomy" id="91930"/>
    <lineage>
        <taxon>Eukaryota</taxon>
        <taxon>Fungi</taxon>
        <taxon>Dikarya</taxon>
        <taxon>Ascomycota</taxon>
        <taxon>Pezizomycotina</taxon>
        <taxon>Sordariomycetes</taxon>
        <taxon>Sordariomycetidae</taxon>
        <taxon>Coniochaetales</taxon>
        <taxon>Coniochaetaceae</taxon>
        <taxon>Coniochaeta</taxon>
    </lineage>
</organism>
<name>A0AA38W0S2_9PEZI</name>
<reference evidence="5" key="1">
    <citation type="submission" date="2022-07" db="EMBL/GenBank/DDBJ databases">
        <title>Fungi with potential for degradation of polypropylene.</title>
        <authorList>
            <person name="Gostincar C."/>
        </authorList>
    </citation>
    <scope>NUCLEOTIDE SEQUENCE</scope>
    <source>
        <strain evidence="5">EXF-13287</strain>
    </source>
</reference>
<evidence type="ECO:0000256" key="4">
    <source>
        <dbReference type="RuleBase" id="RU000363"/>
    </source>
</evidence>
<accession>A0AA38W0S2</accession>
<dbReference type="PANTHER" id="PTHR44169:SF6">
    <property type="entry name" value="NADPH-DEPENDENT 1-ACYLDIHYDROXYACETONE PHOSPHATE REDUCTASE"/>
    <property type="match status" value="1"/>
</dbReference>
<dbReference type="Pfam" id="PF00106">
    <property type="entry name" value="adh_short"/>
    <property type="match status" value="1"/>
</dbReference>
<dbReference type="Proteomes" id="UP001174691">
    <property type="component" value="Unassembled WGS sequence"/>
</dbReference>
<evidence type="ECO:0000313" key="6">
    <source>
        <dbReference type="Proteomes" id="UP001174691"/>
    </source>
</evidence>
<dbReference type="GO" id="GO:0006654">
    <property type="term" value="P:phosphatidic acid biosynthetic process"/>
    <property type="evidence" value="ECO:0007669"/>
    <property type="project" value="TreeGrafter"/>
</dbReference>
<dbReference type="PROSITE" id="PS00061">
    <property type="entry name" value="ADH_SHORT"/>
    <property type="match status" value="1"/>
</dbReference>
<dbReference type="PRINTS" id="PR00081">
    <property type="entry name" value="GDHRDH"/>
</dbReference>
<dbReference type="GO" id="GO:0005783">
    <property type="term" value="C:endoplasmic reticulum"/>
    <property type="evidence" value="ECO:0007669"/>
    <property type="project" value="TreeGrafter"/>
</dbReference>
<dbReference type="GO" id="GO:0019433">
    <property type="term" value="P:triglyceride catabolic process"/>
    <property type="evidence" value="ECO:0007669"/>
    <property type="project" value="TreeGrafter"/>
</dbReference>
<dbReference type="AlphaFoldDB" id="A0AA38W0S2"/>
<gene>
    <name evidence="5" type="ORF">NKR19_g1556</name>
</gene>
<dbReference type="GO" id="GO:0004806">
    <property type="term" value="F:triacylglycerol lipase activity"/>
    <property type="evidence" value="ECO:0007669"/>
    <property type="project" value="TreeGrafter"/>
</dbReference>
<dbReference type="GO" id="GO:0005811">
    <property type="term" value="C:lipid droplet"/>
    <property type="evidence" value="ECO:0007669"/>
    <property type="project" value="TreeGrafter"/>
</dbReference>
<comment type="caution">
    <text evidence="5">The sequence shown here is derived from an EMBL/GenBank/DDBJ whole genome shotgun (WGS) entry which is preliminary data.</text>
</comment>
<proteinExistence type="inferred from homology"/>
<dbReference type="PRINTS" id="PR00080">
    <property type="entry name" value="SDRFAMILY"/>
</dbReference>
<evidence type="ECO:0000256" key="1">
    <source>
        <dbReference type="ARBA" id="ARBA00006484"/>
    </source>
</evidence>
<dbReference type="InterPro" id="IPR020904">
    <property type="entry name" value="Sc_DH/Rdtase_CS"/>
</dbReference>